<dbReference type="InterPro" id="IPR023458">
    <property type="entry name" value="Met-tRNA_ligase_1"/>
</dbReference>
<dbReference type="GO" id="GO:0005829">
    <property type="term" value="C:cytosol"/>
    <property type="evidence" value="ECO:0007669"/>
    <property type="project" value="TreeGrafter"/>
</dbReference>
<dbReference type="InterPro" id="IPR009080">
    <property type="entry name" value="tRNAsynth_Ia_anticodon-bd"/>
</dbReference>
<dbReference type="Proteomes" id="UP000886887">
    <property type="component" value="Unassembled WGS sequence"/>
</dbReference>
<evidence type="ECO:0000256" key="8">
    <source>
        <dbReference type="ARBA" id="ARBA00022741"/>
    </source>
</evidence>
<dbReference type="InterPro" id="IPR001412">
    <property type="entry name" value="aa-tRNA-synth_I_CS"/>
</dbReference>
<keyword evidence="9 14" id="KW-0067">ATP-binding</keyword>
<dbReference type="SUPFAM" id="SSF47323">
    <property type="entry name" value="Anticodon-binding domain of a subclass of class I aminoacyl-tRNA synthetases"/>
    <property type="match status" value="1"/>
</dbReference>
<dbReference type="AlphaFoldDB" id="A0A9D0ZAK3"/>
<evidence type="ECO:0000256" key="1">
    <source>
        <dbReference type="ARBA" id="ARBA00003314"/>
    </source>
</evidence>
<dbReference type="InterPro" id="IPR041872">
    <property type="entry name" value="Anticodon_Met"/>
</dbReference>
<evidence type="ECO:0000259" key="15">
    <source>
        <dbReference type="Pfam" id="PF09334"/>
    </source>
</evidence>
<comment type="subcellular location">
    <subcellularLocation>
        <location evidence="2">Cytoplasm</location>
    </subcellularLocation>
</comment>
<dbReference type="GO" id="GO:0005524">
    <property type="term" value="F:ATP binding"/>
    <property type="evidence" value="ECO:0007669"/>
    <property type="project" value="UniProtKB-KW"/>
</dbReference>
<dbReference type="SUPFAM" id="SSF57770">
    <property type="entry name" value="Methionyl-tRNA synthetase (MetRS), Zn-domain"/>
    <property type="match status" value="1"/>
</dbReference>
<dbReference type="EC" id="6.1.1.10" evidence="4"/>
<evidence type="ECO:0000256" key="3">
    <source>
        <dbReference type="ARBA" id="ARBA00008258"/>
    </source>
</evidence>
<comment type="catalytic activity">
    <reaction evidence="13">
        <text>tRNA(Met) + L-methionine + ATP = L-methionyl-tRNA(Met) + AMP + diphosphate</text>
        <dbReference type="Rhea" id="RHEA:13481"/>
        <dbReference type="Rhea" id="RHEA-COMP:9667"/>
        <dbReference type="Rhea" id="RHEA-COMP:9698"/>
        <dbReference type="ChEBI" id="CHEBI:30616"/>
        <dbReference type="ChEBI" id="CHEBI:33019"/>
        <dbReference type="ChEBI" id="CHEBI:57844"/>
        <dbReference type="ChEBI" id="CHEBI:78442"/>
        <dbReference type="ChEBI" id="CHEBI:78530"/>
        <dbReference type="ChEBI" id="CHEBI:456215"/>
        <dbReference type="EC" id="6.1.1.10"/>
    </reaction>
</comment>
<dbReference type="CDD" id="cd07957">
    <property type="entry name" value="Anticodon_Ia_Met"/>
    <property type="match status" value="1"/>
</dbReference>
<dbReference type="PANTHER" id="PTHR45765:SF1">
    <property type="entry name" value="METHIONINE--TRNA LIGASE, CYTOPLASMIC"/>
    <property type="match status" value="1"/>
</dbReference>
<organism evidence="17 18">
    <name type="scientific">Candidatus Onthenecus intestinigallinarum</name>
    <dbReference type="NCBI Taxonomy" id="2840875"/>
    <lineage>
        <taxon>Bacteria</taxon>
        <taxon>Bacillati</taxon>
        <taxon>Bacillota</taxon>
        <taxon>Clostridia</taxon>
        <taxon>Eubacteriales</taxon>
        <taxon>Candidatus Onthenecus</taxon>
    </lineage>
</organism>
<dbReference type="InterPro" id="IPR033911">
    <property type="entry name" value="MetRS_core"/>
</dbReference>
<dbReference type="PANTHER" id="PTHR45765">
    <property type="entry name" value="METHIONINE--TRNA LIGASE"/>
    <property type="match status" value="1"/>
</dbReference>
<evidence type="ECO:0000256" key="2">
    <source>
        <dbReference type="ARBA" id="ARBA00004496"/>
    </source>
</evidence>
<reference evidence="17" key="1">
    <citation type="submission" date="2020-10" db="EMBL/GenBank/DDBJ databases">
        <authorList>
            <person name="Gilroy R."/>
        </authorList>
    </citation>
    <scope>NUCLEOTIDE SEQUENCE</scope>
    <source>
        <strain evidence="17">ChiSxjej2B14-6234</strain>
    </source>
</reference>
<dbReference type="GO" id="GO:0004825">
    <property type="term" value="F:methionine-tRNA ligase activity"/>
    <property type="evidence" value="ECO:0007669"/>
    <property type="project" value="UniProtKB-EC"/>
</dbReference>
<dbReference type="CDD" id="cd00814">
    <property type="entry name" value="MetRS_core"/>
    <property type="match status" value="1"/>
</dbReference>
<proteinExistence type="inferred from homology"/>
<keyword evidence="11 14" id="KW-0030">Aminoacyl-tRNA synthetase</keyword>
<keyword evidence="6" id="KW-0963">Cytoplasm</keyword>
<evidence type="ECO:0000256" key="4">
    <source>
        <dbReference type="ARBA" id="ARBA00012838"/>
    </source>
</evidence>
<feature type="domain" description="Methionyl/Leucyl tRNA synthetase" evidence="15">
    <location>
        <begin position="5"/>
        <end position="392"/>
    </location>
</feature>
<evidence type="ECO:0000256" key="14">
    <source>
        <dbReference type="RuleBase" id="RU363039"/>
    </source>
</evidence>
<evidence type="ECO:0000313" key="17">
    <source>
        <dbReference type="EMBL" id="HIQ72242.1"/>
    </source>
</evidence>
<evidence type="ECO:0000256" key="9">
    <source>
        <dbReference type="ARBA" id="ARBA00022840"/>
    </source>
</evidence>
<evidence type="ECO:0000256" key="6">
    <source>
        <dbReference type="ARBA" id="ARBA00022490"/>
    </source>
</evidence>
<evidence type="ECO:0000256" key="12">
    <source>
        <dbReference type="ARBA" id="ARBA00030904"/>
    </source>
</evidence>
<evidence type="ECO:0000313" key="18">
    <source>
        <dbReference type="Proteomes" id="UP000886887"/>
    </source>
</evidence>
<dbReference type="Gene3D" id="1.10.730.10">
    <property type="entry name" value="Isoleucyl-tRNA Synthetase, Domain 1"/>
    <property type="match status" value="1"/>
</dbReference>
<dbReference type="Gene3D" id="3.40.50.620">
    <property type="entry name" value="HUPs"/>
    <property type="match status" value="1"/>
</dbReference>
<accession>A0A9D0ZAK3</accession>
<dbReference type="SUPFAM" id="SSF52374">
    <property type="entry name" value="Nucleotidylyl transferase"/>
    <property type="match status" value="1"/>
</dbReference>
<comment type="caution">
    <text evidence="17">The sequence shown here is derived from an EMBL/GenBank/DDBJ whole genome shotgun (WGS) entry which is preliminary data.</text>
</comment>
<reference evidence="17" key="2">
    <citation type="journal article" date="2021" name="PeerJ">
        <title>Extensive microbial diversity within the chicken gut microbiome revealed by metagenomics and culture.</title>
        <authorList>
            <person name="Gilroy R."/>
            <person name="Ravi A."/>
            <person name="Getino M."/>
            <person name="Pursley I."/>
            <person name="Horton D.L."/>
            <person name="Alikhan N.F."/>
            <person name="Baker D."/>
            <person name="Gharbi K."/>
            <person name="Hall N."/>
            <person name="Watson M."/>
            <person name="Adriaenssens E.M."/>
            <person name="Foster-Nyarko E."/>
            <person name="Jarju S."/>
            <person name="Secka A."/>
            <person name="Antonio M."/>
            <person name="Oren A."/>
            <person name="Chaudhuri R.R."/>
            <person name="La Ragione R."/>
            <person name="Hildebrand F."/>
            <person name="Pallen M.J."/>
        </authorList>
    </citation>
    <scope>NUCLEOTIDE SEQUENCE</scope>
    <source>
        <strain evidence="17">ChiSxjej2B14-6234</strain>
    </source>
</reference>
<dbReference type="InterPro" id="IPR029038">
    <property type="entry name" value="MetRS_Zn"/>
</dbReference>
<comment type="similarity">
    <text evidence="3">Belongs to the class-I aminoacyl-tRNA synthetase family. MetG type 1 subfamily.</text>
</comment>
<evidence type="ECO:0000256" key="13">
    <source>
        <dbReference type="ARBA" id="ARBA00047364"/>
    </source>
</evidence>
<feature type="domain" description="Methionyl-tRNA synthetase anticodon-binding" evidence="16">
    <location>
        <begin position="412"/>
        <end position="505"/>
    </location>
</feature>
<keyword evidence="10 14" id="KW-0648">Protein biosynthesis</keyword>
<dbReference type="Pfam" id="PF09334">
    <property type="entry name" value="tRNA-synt_1g"/>
    <property type="match status" value="1"/>
</dbReference>
<dbReference type="EMBL" id="DVFJ01000030">
    <property type="protein sequence ID" value="HIQ72242.1"/>
    <property type="molecule type" value="Genomic_DNA"/>
</dbReference>
<evidence type="ECO:0000256" key="5">
    <source>
        <dbReference type="ARBA" id="ARBA00018753"/>
    </source>
</evidence>
<dbReference type="Pfam" id="PF19303">
    <property type="entry name" value="Anticodon_3"/>
    <property type="match status" value="1"/>
</dbReference>
<dbReference type="NCBIfam" id="TIGR00398">
    <property type="entry name" value="metG"/>
    <property type="match status" value="1"/>
</dbReference>
<dbReference type="InterPro" id="IPR014729">
    <property type="entry name" value="Rossmann-like_a/b/a_fold"/>
</dbReference>
<gene>
    <name evidence="17" type="ORF">IAB73_08565</name>
</gene>
<dbReference type="Gene3D" id="2.20.28.20">
    <property type="entry name" value="Methionyl-tRNA synthetase, Zn-domain"/>
    <property type="match status" value="1"/>
</dbReference>
<dbReference type="PROSITE" id="PS00178">
    <property type="entry name" value="AA_TRNA_LIGASE_I"/>
    <property type="match status" value="1"/>
</dbReference>
<protein>
    <recommendedName>
        <fullName evidence="5">Methionine--tRNA ligase</fullName>
        <ecNumber evidence="4">6.1.1.10</ecNumber>
    </recommendedName>
    <alternativeName>
        <fullName evidence="12">Methionyl-tRNA synthetase</fullName>
    </alternativeName>
</protein>
<keyword evidence="8 14" id="KW-0547">Nucleotide-binding</keyword>
<dbReference type="InterPro" id="IPR014758">
    <property type="entry name" value="Met-tRNA_synth"/>
</dbReference>
<dbReference type="PRINTS" id="PR01041">
    <property type="entry name" value="TRNASYNTHMET"/>
</dbReference>
<evidence type="ECO:0000256" key="11">
    <source>
        <dbReference type="ARBA" id="ARBA00023146"/>
    </source>
</evidence>
<evidence type="ECO:0000259" key="16">
    <source>
        <dbReference type="Pfam" id="PF19303"/>
    </source>
</evidence>
<dbReference type="InterPro" id="IPR015413">
    <property type="entry name" value="Methionyl/Leucyl_tRNA_Synth"/>
</dbReference>
<sequence>MENIVIGGAWPYANGSLHIGHIAALLPGDVLARYFRAKGKRVFYISGSDCHGTPITIRARQEHSTPEAISEHYHTEFCDVFGKLGFSYDLYTKTSDARHKDFVTQFHKKLYAGAYVEERTVSQAYCPRCKKVLTDRLVVGICPVCGAETRGDQCDACGEVLDADAVLNAKCANCATALVFGQTTQLFLLISKLKDELRTYLNSHPYWRKNAIAFTQRYMDEGLRDRAITRDLDWGIEVPKDGYGDKRIYIWAENVLGYLSATAVLCEERGVDFKAVFGHNSRHYYVHGKDNIPFHTIILPALLLAHGEGLHLPDEMISSEYMTLEGKKISTSKNWAVWAKDLVAAYNPDAIRYFFMANGPEKRDADFSWGEFQRQNNAELVGAWGNLVNRTLAFAVKFLDCQVSPERIEDGIRERIRRLYKSVGTQIERGAFREALEEIFEAVRFGNTYYDAEQPWKTRVSNRQRCANTIGNCAYLIANMAVLLHPFLPFSSSKVMKWLGVGPQWEAQDMGVEVIPRDISILFSRIDGCPPNRWASEQDSSN</sequence>
<evidence type="ECO:0000256" key="10">
    <source>
        <dbReference type="ARBA" id="ARBA00022917"/>
    </source>
</evidence>
<dbReference type="GO" id="GO:0006431">
    <property type="term" value="P:methionyl-tRNA aminoacylation"/>
    <property type="evidence" value="ECO:0007669"/>
    <property type="project" value="InterPro"/>
</dbReference>
<keyword evidence="7 14" id="KW-0436">Ligase</keyword>
<evidence type="ECO:0000256" key="7">
    <source>
        <dbReference type="ARBA" id="ARBA00022598"/>
    </source>
</evidence>
<comment type="function">
    <text evidence="1">Is required not only for elongation of protein synthesis but also for the initiation of all mRNA translation through initiator tRNA(fMet) aminoacylation.</text>
</comment>
<name>A0A9D0ZAK3_9FIRM</name>